<comment type="subcellular location">
    <subcellularLocation>
        <location evidence="1">Cell membrane</location>
        <topology evidence="1">Multi-pass membrane protein</topology>
    </subcellularLocation>
</comment>
<sequence length="275" mass="29371">MDTLSITQSLLIALWVAAVMSRWLGGGATLTLRFSPLMTGLIVGIVMGDVKQAMIVTAALQMIYMGVFAPGGSMPAEPSVAAAIAVPVALLGDLPAEAAIAVAVPVGLLGSYLYQFRFFINTFLGKYTDKAVEDLNQKAMSRSIILYPTLASFILYVPLIFISLYFGAPLIADVINALEGTVVIHILEVVGGGLAAIGIATTVYVIGRKDYMVFFFLAYFMSVVLSSLEITMVTYSIFGILIALIFVQSQKGKVAPAAEKASSTFEEDDDYDDGF</sequence>
<dbReference type="PANTHER" id="PTHR32502">
    <property type="entry name" value="N-ACETYLGALACTOSAMINE PERMEASE II COMPONENT-RELATED"/>
    <property type="match status" value="1"/>
</dbReference>
<evidence type="ECO:0000256" key="1">
    <source>
        <dbReference type="ARBA" id="ARBA00004651"/>
    </source>
</evidence>
<name>A0ABM7XR52_9ENTE</name>
<reference evidence="10 11" key="1">
    <citation type="submission" date="2022-03" db="EMBL/GenBank/DDBJ databases">
        <title>Complete genome sequence of Enterococcus innesii DB-1.</title>
        <authorList>
            <person name="Fukuda D."/>
            <person name="Nolasco-Hipolito C."/>
        </authorList>
    </citation>
    <scope>NUCLEOTIDE SEQUENCE [LARGE SCALE GENOMIC DNA]</scope>
    <source>
        <strain evidence="10 11">DB-1</strain>
    </source>
</reference>
<feature type="transmembrane region" description="Helical" evidence="9">
    <location>
        <begin position="144"/>
        <end position="166"/>
    </location>
</feature>
<keyword evidence="3" id="KW-1003">Cell membrane</keyword>
<dbReference type="GeneID" id="83457095"/>
<dbReference type="EMBL" id="AP025635">
    <property type="protein sequence ID" value="BDG67545.1"/>
    <property type="molecule type" value="Genomic_DNA"/>
</dbReference>
<feature type="transmembrane region" description="Helical" evidence="9">
    <location>
        <begin position="186"/>
        <end position="206"/>
    </location>
</feature>
<feature type="transmembrane region" description="Helical" evidence="9">
    <location>
        <begin position="213"/>
        <end position="246"/>
    </location>
</feature>
<gene>
    <name evidence="10" type="ORF">ENLAB_11090</name>
</gene>
<dbReference type="InterPro" id="IPR050303">
    <property type="entry name" value="GatZ_KbaZ_carbometab"/>
</dbReference>
<keyword evidence="7 9" id="KW-1133">Transmembrane helix</keyword>
<feature type="transmembrane region" description="Helical" evidence="9">
    <location>
        <begin position="37"/>
        <end position="64"/>
    </location>
</feature>
<evidence type="ECO:0000313" key="11">
    <source>
        <dbReference type="Proteomes" id="UP000831692"/>
    </source>
</evidence>
<feature type="transmembrane region" description="Helical" evidence="9">
    <location>
        <begin position="6"/>
        <end position="25"/>
    </location>
</feature>
<evidence type="ECO:0000256" key="7">
    <source>
        <dbReference type="ARBA" id="ARBA00022989"/>
    </source>
</evidence>
<keyword evidence="5" id="KW-0598">Phosphotransferase system</keyword>
<evidence type="ECO:0000256" key="8">
    <source>
        <dbReference type="ARBA" id="ARBA00023136"/>
    </source>
</evidence>
<dbReference type="InterPro" id="IPR004700">
    <property type="entry name" value="PTS_IIC_man"/>
</dbReference>
<evidence type="ECO:0000313" key="10">
    <source>
        <dbReference type="EMBL" id="BDG67545.1"/>
    </source>
</evidence>
<accession>A0ABM7XR52</accession>
<keyword evidence="4" id="KW-0762">Sugar transport</keyword>
<evidence type="ECO:0000256" key="6">
    <source>
        <dbReference type="ARBA" id="ARBA00022692"/>
    </source>
</evidence>
<dbReference type="Proteomes" id="UP000831692">
    <property type="component" value="Chromosome"/>
</dbReference>
<evidence type="ECO:0000256" key="4">
    <source>
        <dbReference type="ARBA" id="ARBA00022597"/>
    </source>
</evidence>
<keyword evidence="8 9" id="KW-0472">Membrane</keyword>
<dbReference type="PANTHER" id="PTHR32502:SF8">
    <property type="entry name" value="N-ACETYLGALACTOSAMINE PERMEASE IIC COMPONENT 1"/>
    <property type="match status" value="1"/>
</dbReference>
<dbReference type="Pfam" id="PF03609">
    <property type="entry name" value="EII-Sor"/>
    <property type="match status" value="1"/>
</dbReference>
<dbReference type="PROSITE" id="PS51106">
    <property type="entry name" value="PTS_EIIC_TYPE_4"/>
    <property type="match status" value="1"/>
</dbReference>
<evidence type="ECO:0000256" key="9">
    <source>
        <dbReference type="SAM" id="Phobius"/>
    </source>
</evidence>
<feature type="transmembrane region" description="Helical" evidence="9">
    <location>
        <begin position="98"/>
        <end position="120"/>
    </location>
</feature>
<organism evidence="10 11">
    <name type="scientific">Enterococcus innesii</name>
    <dbReference type="NCBI Taxonomy" id="2839759"/>
    <lineage>
        <taxon>Bacteria</taxon>
        <taxon>Bacillati</taxon>
        <taxon>Bacillota</taxon>
        <taxon>Bacilli</taxon>
        <taxon>Lactobacillales</taxon>
        <taxon>Enterococcaceae</taxon>
        <taxon>Enterococcus</taxon>
    </lineage>
</organism>
<evidence type="ECO:0000256" key="2">
    <source>
        <dbReference type="ARBA" id="ARBA00022448"/>
    </source>
</evidence>
<protein>
    <submittedName>
        <fullName evidence="10">Sorbose-specific PTS system IIC component</fullName>
    </submittedName>
</protein>
<keyword evidence="11" id="KW-1185">Reference proteome</keyword>
<evidence type="ECO:0000256" key="5">
    <source>
        <dbReference type="ARBA" id="ARBA00022683"/>
    </source>
</evidence>
<dbReference type="RefSeq" id="WP_244353000.1">
    <property type="nucleotide sequence ID" value="NZ_AP025635.1"/>
</dbReference>
<proteinExistence type="predicted"/>
<keyword evidence="6 9" id="KW-0812">Transmembrane</keyword>
<evidence type="ECO:0000256" key="3">
    <source>
        <dbReference type="ARBA" id="ARBA00022475"/>
    </source>
</evidence>
<keyword evidence="2" id="KW-0813">Transport</keyword>